<sequence length="69" mass="8126">MLLLNWLLIQVVYNVVFLADTKGNSFYREGKAIEFDPAYDLAVLKVTLKRTWTKMPLLHRTKLLCWNIV</sequence>
<feature type="chain" id="PRO_5003679710" evidence="1">
    <location>
        <begin position="24"/>
        <end position="69"/>
    </location>
</feature>
<protein>
    <submittedName>
        <fullName evidence="2">Uncharacterized protein</fullName>
    </submittedName>
</protein>
<reference evidence="2" key="1">
    <citation type="submission" date="2012-05" db="EMBL/GenBank/DDBJ databases">
        <authorList>
            <person name="Krishnakumar V."/>
            <person name="Cheung F."/>
            <person name="Xiao Y."/>
            <person name="Chan A."/>
            <person name="Moskal W.A."/>
            <person name="Town C.D."/>
        </authorList>
    </citation>
    <scope>NUCLEOTIDE SEQUENCE</scope>
</reference>
<organism evidence="2">
    <name type="scientific">Lotus japonicus</name>
    <name type="common">Lotus corniculatus var. japonicus</name>
    <dbReference type="NCBI Taxonomy" id="34305"/>
    <lineage>
        <taxon>Eukaryota</taxon>
        <taxon>Viridiplantae</taxon>
        <taxon>Streptophyta</taxon>
        <taxon>Embryophyta</taxon>
        <taxon>Tracheophyta</taxon>
        <taxon>Spermatophyta</taxon>
        <taxon>Magnoliopsida</taxon>
        <taxon>eudicotyledons</taxon>
        <taxon>Gunneridae</taxon>
        <taxon>Pentapetalae</taxon>
        <taxon>rosids</taxon>
        <taxon>fabids</taxon>
        <taxon>Fabales</taxon>
        <taxon>Fabaceae</taxon>
        <taxon>Papilionoideae</taxon>
        <taxon>50 kb inversion clade</taxon>
        <taxon>NPAAA clade</taxon>
        <taxon>Hologalegina</taxon>
        <taxon>robinioid clade</taxon>
        <taxon>Loteae</taxon>
        <taxon>Lotus</taxon>
    </lineage>
</organism>
<proteinExistence type="evidence at transcript level"/>
<evidence type="ECO:0000256" key="1">
    <source>
        <dbReference type="SAM" id="SignalP"/>
    </source>
</evidence>
<name>I3SVE5_LOTJA</name>
<evidence type="ECO:0000313" key="2">
    <source>
        <dbReference type="EMBL" id="AFK44237.1"/>
    </source>
</evidence>
<keyword evidence="1" id="KW-0732">Signal</keyword>
<feature type="signal peptide" evidence="1">
    <location>
        <begin position="1"/>
        <end position="23"/>
    </location>
</feature>
<dbReference type="EMBL" id="BT144443">
    <property type="protein sequence ID" value="AFK44237.1"/>
    <property type="molecule type" value="mRNA"/>
</dbReference>
<dbReference type="AlphaFoldDB" id="I3SVE5"/>
<accession>I3SVE5</accession>